<comment type="similarity">
    <text evidence="4 12">In the N-terminal section; belongs to the cytidine and deoxycytidylate deaminase family.</text>
</comment>
<evidence type="ECO:0000256" key="7">
    <source>
        <dbReference type="ARBA" id="ARBA00022723"/>
    </source>
</evidence>
<evidence type="ECO:0000256" key="12">
    <source>
        <dbReference type="PIRNR" id="PIRNR006769"/>
    </source>
</evidence>
<dbReference type="Pfam" id="PF00383">
    <property type="entry name" value="dCMP_cyt_deam_1"/>
    <property type="match status" value="1"/>
</dbReference>
<comment type="similarity">
    <text evidence="5 12">In the C-terminal section; belongs to the HTP reductase family.</text>
</comment>
<evidence type="ECO:0000256" key="2">
    <source>
        <dbReference type="ARBA" id="ARBA00004882"/>
    </source>
</evidence>
<comment type="catalytic activity">
    <reaction evidence="12">
        <text>5-amino-6-(5-phospho-D-ribitylamino)uracil + NADP(+) = 5-amino-6-(5-phospho-D-ribosylamino)uracil + NADPH + H(+)</text>
        <dbReference type="Rhea" id="RHEA:17845"/>
        <dbReference type="ChEBI" id="CHEBI:15378"/>
        <dbReference type="ChEBI" id="CHEBI:57783"/>
        <dbReference type="ChEBI" id="CHEBI:58349"/>
        <dbReference type="ChEBI" id="CHEBI:58421"/>
        <dbReference type="ChEBI" id="CHEBI:58453"/>
        <dbReference type="EC" id="1.1.1.193"/>
    </reaction>
</comment>
<gene>
    <name evidence="14" type="primary">ribD</name>
    <name evidence="14" type="ORF">H2O64_15745</name>
</gene>
<dbReference type="InterPro" id="IPR016193">
    <property type="entry name" value="Cytidine_deaminase-like"/>
</dbReference>
<dbReference type="Proteomes" id="UP000619238">
    <property type="component" value="Unassembled WGS sequence"/>
</dbReference>
<dbReference type="InterPro" id="IPR024072">
    <property type="entry name" value="DHFR-like_dom_sf"/>
</dbReference>
<reference evidence="14 15" key="1">
    <citation type="submission" date="2020-07" db="EMBL/GenBank/DDBJ databases">
        <title>Description of Kordia aestuariivivens sp. nov., isolated from a tidal flat.</title>
        <authorList>
            <person name="Park S."/>
            <person name="Yoon J.-H."/>
        </authorList>
    </citation>
    <scope>NUCLEOTIDE SEQUENCE [LARGE SCALE GENOMIC DNA]</scope>
    <source>
        <strain evidence="14 15">YSTF-M3</strain>
    </source>
</reference>
<dbReference type="InterPro" id="IPR050765">
    <property type="entry name" value="Riboflavin_Biosynth_HTPR"/>
</dbReference>
<name>A0ABR7QC50_9FLAO</name>
<evidence type="ECO:0000256" key="1">
    <source>
        <dbReference type="ARBA" id="ARBA00002151"/>
    </source>
</evidence>
<dbReference type="Gene3D" id="3.40.140.10">
    <property type="entry name" value="Cytidine Deaminase, domain 2"/>
    <property type="match status" value="1"/>
</dbReference>
<comment type="pathway">
    <text evidence="2 12">Cofactor biosynthesis; riboflavin biosynthesis; 5-amino-6-(D-ribitylamino)uracil from GTP: step 2/4.</text>
</comment>
<dbReference type="Gene3D" id="3.40.430.10">
    <property type="entry name" value="Dihydrofolate Reductase, subunit A"/>
    <property type="match status" value="1"/>
</dbReference>
<keyword evidence="10 12" id="KW-0560">Oxidoreductase</keyword>
<dbReference type="InterPro" id="IPR004794">
    <property type="entry name" value="Eubact_RibD"/>
</dbReference>
<evidence type="ECO:0000256" key="6">
    <source>
        <dbReference type="ARBA" id="ARBA00022619"/>
    </source>
</evidence>
<dbReference type="GO" id="GO:0008835">
    <property type="term" value="F:diaminohydroxyphosphoribosylaminopyrimidine deaminase activity"/>
    <property type="evidence" value="ECO:0007669"/>
    <property type="project" value="UniProtKB-EC"/>
</dbReference>
<evidence type="ECO:0000256" key="4">
    <source>
        <dbReference type="ARBA" id="ARBA00005259"/>
    </source>
</evidence>
<keyword evidence="12 14" id="KW-0378">Hydrolase</keyword>
<comment type="caution">
    <text evidence="14">The sequence shown here is derived from an EMBL/GenBank/DDBJ whole genome shotgun (WGS) entry which is preliminary data.</text>
</comment>
<dbReference type="PANTHER" id="PTHR38011:SF7">
    <property type="entry name" value="2,5-DIAMINO-6-RIBOSYLAMINO-4(3H)-PYRIMIDINONE 5'-PHOSPHATE REDUCTASE"/>
    <property type="match status" value="1"/>
</dbReference>
<evidence type="ECO:0000313" key="15">
    <source>
        <dbReference type="Proteomes" id="UP000619238"/>
    </source>
</evidence>
<evidence type="ECO:0000256" key="5">
    <source>
        <dbReference type="ARBA" id="ARBA00007417"/>
    </source>
</evidence>
<evidence type="ECO:0000256" key="9">
    <source>
        <dbReference type="ARBA" id="ARBA00022857"/>
    </source>
</evidence>
<sequence>MKRCLQLAANGLQAAMPNPSVGAVIVHNNVIIGEGYTSAYGGDHAEVNAIHSVKDTSLLKEATIYVSLEPCSHFGKTPPCSDLIIKHQIPKVVVGTIDPFAKVAGKGIEKLKNAGCEVVLGVLEAECIASNKRFFTFHQYKRPYIILKWAQTQDGFIDKIRHENDPVQPNWITNKFSRQLVHKWRSEEAAILVGTNTAITDNPKLNTRDWHGNNPVRIVLDKSLRIPETYSLFDQTIKTIVLTEQQRDNKENIIFEVIDFSKNIAEQICEVLYKYEVQSVIIEGGKQTLQTFIDANLWDEARVFTGNVSFQAGIEAPTFTGKLQSEQTILDNSLDIYTND</sequence>
<evidence type="ECO:0000256" key="10">
    <source>
        <dbReference type="ARBA" id="ARBA00023002"/>
    </source>
</evidence>
<dbReference type="GO" id="GO:0008703">
    <property type="term" value="F:5-amino-6-(5-phosphoribosylamino)uracil reductase activity"/>
    <property type="evidence" value="ECO:0007669"/>
    <property type="project" value="UniProtKB-EC"/>
</dbReference>
<evidence type="ECO:0000256" key="3">
    <source>
        <dbReference type="ARBA" id="ARBA00004910"/>
    </source>
</evidence>
<keyword evidence="11" id="KW-0511">Multifunctional enzyme</keyword>
<keyword evidence="7 12" id="KW-0479">Metal-binding</keyword>
<comment type="cofactor">
    <cofactor evidence="12">
        <name>Zn(2+)</name>
        <dbReference type="ChEBI" id="CHEBI:29105"/>
    </cofactor>
    <text evidence="12">Binds 1 zinc ion.</text>
</comment>
<dbReference type="EC" id="3.5.4.26" evidence="12"/>
<dbReference type="Pfam" id="PF01872">
    <property type="entry name" value="RibD_C"/>
    <property type="match status" value="1"/>
</dbReference>
<dbReference type="CDD" id="cd01284">
    <property type="entry name" value="Riboflavin_deaminase-reductase"/>
    <property type="match status" value="1"/>
</dbReference>
<comment type="catalytic activity">
    <reaction evidence="12">
        <text>2,5-diamino-6-hydroxy-4-(5-phosphoribosylamino)-pyrimidine + H2O + H(+) = 5-amino-6-(5-phospho-D-ribosylamino)uracil + NH4(+)</text>
        <dbReference type="Rhea" id="RHEA:21868"/>
        <dbReference type="ChEBI" id="CHEBI:15377"/>
        <dbReference type="ChEBI" id="CHEBI:15378"/>
        <dbReference type="ChEBI" id="CHEBI:28938"/>
        <dbReference type="ChEBI" id="CHEBI:58453"/>
        <dbReference type="ChEBI" id="CHEBI:58614"/>
        <dbReference type="EC" id="3.5.4.26"/>
    </reaction>
</comment>
<evidence type="ECO:0000256" key="11">
    <source>
        <dbReference type="ARBA" id="ARBA00023268"/>
    </source>
</evidence>
<comment type="pathway">
    <text evidence="3 12">Cofactor biosynthesis; riboflavin biosynthesis; 5-amino-6-(D-ribitylamino)uracil from GTP: step 3/4.</text>
</comment>
<evidence type="ECO:0000256" key="8">
    <source>
        <dbReference type="ARBA" id="ARBA00022833"/>
    </source>
</evidence>
<dbReference type="InterPro" id="IPR002125">
    <property type="entry name" value="CMP_dCMP_dom"/>
</dbReference>
<comment type="function">
    <text evidence="1 12">Converts 2,5-diamino-6-(ribosylamino)-4(3h)-pyrimidinone 5'-phosphate into 5-amino-6-(ribosylamino)-2,4(1h,3h)-pyrimidinedione 5'-phosphate.</text>
</comment>
<dbReference type="PANTHER" id="PTHR38011">
    <property type="entry name" value="DIHYDROFOLATE REDUCTASE FAMILY PROTEIN (AFU_ORTHOLOGUE AFUA_8G06820)"/>
    <property type="match status" value="1"/>
</dbReference>
<dbReference type="PIRSF" id="PIRSF006769">
    <property type="entry name" value="RibD"/>
    <property type="match status" value="1"/>
</dbReference>
<evidence type="ECO:0000313" key="14">
    <source>
        <dbReference type="EMBL" id="MBC8756129.1"/>
    </source>
</evidence>
<keyword evidence="8 12" id="KW-0862">Zinc</keyword>
<feature type="domain" description="CMP/dCMP-type deaminase" evidence="13">
    <location>
        <begin position="1"/>
        <end position="119"/>
    </location>
</feature>
<keyword evidence="6 12" id="KW-0686">Riboflavin biosynthesis</keyword>
<proteinExistence type="inferred from homology"/>
<dbReference type="InterPro" id="IPR002734">
    <property type="entry name" value="RibDG_C"/>
</dbReference>
<dbReference type="PROSITE" id="PS00903">
    <property type="entry name" value="CYT_DCMP_DEAMINASES_1"/>
    <property type="match status" value="1"/>
</dbReference>
<protein>
    <recommendedName>
        <fullName evidence="12">Riboflavin biosynthesis protein RibD</fullName>
    </recommendedName>
    <domain>
        <recommendedName>
            <fullName evidence="12">Diaminohydroxyphosphoribosylaminopyrimidine deaminase</fullName>
            <shortName evidence="12">DRAP deaminase</shortName>
            <ecNumber evidence="12">3.5.4.26</ecNumber>
        </recommendedName>
        <alternativeName>
            <fullName evidence="12">Riboflavin-specific deaminase</fullName>
        </alternativeName>
    </domain>
    <domain>
        <recommendedName>
            <fullName evidence="12">5-amino-6-(5-phosphoribosylamino)uracil reductase</fullName>
            <ecNumber evidence="12">1.1.1.193</ecNumber>
        </recommendedName>
        <alternativeName>
            <fullName evidence="12">HTP reductase</fullName>
        </alternativeName>
    </domain>
</protein>
<dbReference type="NCBIfam" id="TIGR00326">
    <property type="entry name" value="eubact_ribD"/>
    <property type="match status" value="1"/>
</dbReference>
<dbReference type="EMBL" id="JACGWS010000010">
    <property type="protein sequence ID" value="MBC8756129.1"/>
    <property type="molecule type" value="Genomic_DNA"/>
</dbReference>
<dbReference type="SUPFAM" id="SSF53927">
    <property type="entry name" value="Cytidine deaminase-like"/>
    <property type="match status" value="1"/>
</dbReference>
<evidence type="ECO:0000259" key="13">
    <source>
        <dbReference type="PROSITE" id="PS51747"/>
    </source>
</evidence>
<dbReference type="EC" id="1.1.1.193" evidence="12"/>
<dbReference type="PROSITE" id="PS51747">
    <property type="entry name" value="CYT_DCMP_DEAMINASES_2"/>
    <property type="match status" value="1"/>
</dbReference>
<dbReference type="SUPFAM" id="SSF53597">
    <property type="entry name" value="Dihydrofolate reductase-like"/>
    <property type="match status" value="1"/>
</dbReference>
<keyword evidence="9 12" id="KW-0521">NADP</keyword>
<accession>A0ABR7QC50</accession>
<dbReference type="InterPro" id="IPR016192">
    <property type="entry name" value="APOBEC/CMP_deaminase_Zn-bd"/>
</dbReference>
<organism evidence="14 15">
    <name type="scientific">Kordia aestuariivivens</name>
    <dbReference type="NCBI Taxonomy" id="2759037"/>
    <lineage>
        <taxon>Bacteria</taxon>
        <taxon>Pseudomonadati</taxon>
        <taxon>Bacteroidota</taxon>
        <taxon>Flavobacteriia</taxon>
        <taxon>Flavobacteriales</taxon>
        <taxon>Flavobacteriaceae</taxon>
        <taxon>Kordia</taxon>
    </lineage>
</organism>
<keyword evidence="15" id="KW-1185">Reference proteome</keyword>